<feature type="domain" description="Pectinesterase catalytic" evidence="10">
    <location>
        <begin position="109"/>
        <end position="238"/>
    </location>
</feature>
<dbReference type="GO" id="GO:0030599">
    <property type="term" value="F:pectinesterase activity"/>
    <property type="evidence" value="ECO:0007669"/>
    <property type="project" value="UniProtKB-UniRule"/>
</dbReference>
<dbReference type="GO" id="GO:0042545">
    <property type="term" value="P:cell wall modification"/>
    <property type="evidence" value="ECO:0007669"/>
    <property type="project" value="UniProtKB-UniRule"/>
</dbReference>
<proteinExistence type="inferred from homology"/>
<evidence type="ECO:0000256" key="5">
    <source>
        <dbReference type="ARBA" id="ARBA00023085"/>
    </source>
</evidence>
<dbReference type="PANTHER" id="PTHR31321">
    <property type="entry name" value="ACYL-COA THIOESTER HYDROLASE YBHC-RELATED"/>
    <property type="match status" value="1"/>
</dbReference>
<dbReference type="InterPro" id="IPR033131">
    <property type="entry name" value="Pectinesterase_Asp_AS"/>
</dbReference>
<feature type="compositionally biased region" description="Basic and acidic residues" evidence="9">
    <location>
        <begin position="72"/>
        <end position="92"/>
    </location>
</feature>
<dbReference type="PANTHER" id="PTHR31321:SF57">
    <property type="entry name" value="PECTINESTERASE 53-RELATED"/>
    <property type="match status" value="1"/>
</dbReference>
<reference evidence="11" key="1">
    <citation type="journal article" date="2008" name="Science">
        <title>The Physcomitrella genome reveals evolutionary insights into the conquest of land by plants.</title>
        <authorList>
            <person name="Rensing S."/>
            <person name="Lang D."/>
            <person name="Zimmer A."/>
            <person name="Terry A."/>
            <person name="Salamov A."/>
            <person name="Shapiro H."/>
            <person name="Nishiyama T."/>
            <person name="Perroud P.-F."/>
            <person name="Lindquist E."/>
            <person name="Kamisugi Y."/>
            <person name="Tanahashi T."/>
            <person name="Sakakibara K."/>
            <person name="Fujita T."/>
            <person name="Oishi K."/>
            <person name="Shin-I T."/>
            <person name="Kuroki Y."/>
            <person name="Toyoda A."/>
            <person name="Suzuki Y."/>
            <person name="Hashimoto A."/>
            <person name="Yamaguchi K."/>
            <person name="Sugano A."/>
            <person name="Kohara Y."/>
            <person name="Fujiyama A."/>
            <person name="Anterola A."/>
            <person name="Aoki S."/>
            <person name="Ashton N."/>
            <person name="Barbazuk W.B."/>
            <person name="Barker E."/>
            <person name="Bennetzen J."/>
            <person name="Bezanilla M."/>
            <person name="Blankenship R."/>
            <person name="Cho S.H."/>
            <person name="Dutcher S."/>
            <person name="Estelle M."/>
            <person name="Fawcett J.A."/>
            <person name="Gundlach H."/>
            <person name="Hanada K."/>
            <person name="Heyl A."/>
            <person name="Hicks K.A."/>
            <person name="Hugh J."/>
            <person name="Lohr M."/>
            <person name="Mayer K."/>
            <person name="Melkozernov A."/>
            <person name="Murata T."/>
            <person name="Nelson D."/>
            <person name="Pils B."/>
            <person name="Prigge M."/>
            <person name="Reiss B."/>
            <person name="Renner T."/>
            <person name="Rombauts S."/>
            <person name="Rushton P."/>
            <person name="Sanderfoot A."/>
            <person name="Schween G."/>
            <person name="Shiu S.-H."/>
            <person name="Stueber K."/>
            <person name="Theodoulou F.L."/>
            <person name="Tu H."/>
            <person name="Van de Peer Y."/>
            <person name="Verrier P.J."/>
            <person name="Waters E."/>
            <person name="Wood A."/>
            <person name="Yang L."/>
            <person name="Cove D."/>
            <person name="Cuming A."/>
            <person name="Hasebe M."/>
            <person name="Lucas S."/>
            <person name="Mishler D.B."/>
            <person name="Reski R."/>
            <person name="Grigoriev I."/>
            <person name="Quatrano R.S."/>
            <person name="Boore J.L."/>
        </authorList>
    </citation>
    <scope>NUCLEOTIDE SEQUENCE [LARGE SCALE GENOMIC DNA]</scope>
</reference>
<dbReference type="Pfam" id="PF01095">
    <property type="entry name" value="Pectinesterase"/>
    <property type="match status" value="2"/>
</dbReference>
<keyword evidence="5 8" id="KW-0063">Aspartyl esterase</keyword>
<dbReference type="InterPro" id="IPR012334">
    <property type="entry name" value="Pectin_lyas_fold"/>
</dbReference>
<evidence type="ECO:0000256" key="1">
    <source>
        <dbReference type="ARBA" id="ARBA00005184"/>
    </source>
</evidence>
<dbReference type="Gene3D" id="2.160.20.10">
    <property type="entry name" value="Single-stranded right-handed beta-helix, Pectin lyase-like"/>
    <property type="match status" value="1"/>
</dbReference>
<keyword evidence="4 8" id="KW-0378">Hydrolase</keyword>
<evidence type="ECO:0000256" key="7">
    <source>
        <dbReference type="PROSITE-ProRule" id="PRU10040"/>
    </source>
</evidence>
<comment type="pathway">
    <text evidence="1 8">Glycan metabolism; pectin degradation; 2-dehydro-3-deoxy-D-gluconate from pectin: step 1/5.</text>
</comment>
<gene>
    <name evidence="11" type="ORF">PHYPADRAFT_103704</name>
</gene>
<protein>
    <recommendedName>
        <fullName evidence="3 8">Pectinesterase</fullName>
        <ecNumber evidence="3 8">3.1.1.11</ecNumber>
    </recommendedName>
</protein>
<dbReference type="EC" id="3.1.1.11" evidence="3 8"/>
<dbReference type="UniPathway" id="UPA00545">
    <property type="reaction ID" value="UER00823"/>
</dbReference>
<dbReference type="InterPro" id="IPR011050">
    <property type="entry name" value="Pectin_lyase_fold/virulence"/>
</dbReference>
<evidence type="ECO:0000256" key="4">
    <source>
        <dbReference type="ARBA" id="ARBA00022801"/>
    </source>
</evidence>
<comment type="catalytic activity">
    <reaction evidence="6 8">
        <text>[(1-&gt;4)-alpha-D-galacturonosyl methyl ester](n) + n H2O = [(1-&gt;4)-alpha-D-galacturonosyl](n) + n methanol + n H(+)</text>
        <dbReference type="Rhea" id="RHEA:22380"/>
        <dbReference type="Rhea" id="RHEA-COMP:14570"/>
        <dbReference type="Rhea" id="RHEA-COMP:14573"/>
        <dbReference type="ChEBI" id="CHEBI:15377"/>
        <dbReference type="ChEBI" id="CHEBI:15378"/>
        <dbReference type="ChEBI" id="CHEBI:17790"/>
        <dbReference type="ChEBI" id="CHEBI:140522"/>
        <dbReference type="ChEBI" id="CHEBI:140523"/>
        <dbReference type="EC" id="3.1.1.11"/>
    </reaction>
</comment>
<evidence type="ECO:0000259" key="10">
    <source>
        <dbReference type="Pfam" id="PF01095"/>
    </source>
</evidence>
<dbReference type="PROSITE" id="PS00503">
    <property type="entry name" value="PECTINESTERASE_2"/>
    <property type="match status" value="1"/>
</dbReference>
<feature type="active site" evidence="7">
    <location>
        <position position="277"/>
    </location>
</feature>
<feature type="region of interest" description="Disordered" evidence="9">
    <location>
        <begin position="1"/>
        <end position="37"/>
    </location>
</feature>
<dbReference type="EMBL" id="DS546337">
    <property type="protein sequence ID" value="EDQ48502.1"/>
    <property type="molecule type" value="Genomic_DNA"/>
</dbReference>
<sequence>YRRLAGRDPRHVHGRDDGLVAGGPGRADQGDRGHLRTGGCAYLDEEARAGSPRLLLLRSGLAEALHDAGNPSDDRPAAKDEPDRAQRPADPGRRRRTAGRRPAGGKLDHCDYPTIQEAVDALEKQDPQRPETLYILSGVYEEAVRIYRSDLAVIGIGYVEITKGRYAKELDENGNEIGTFATPTLFLGGRRLLIENLVVTNSAGQGEDIGQAVAVYAHCDETVFRYCTFKGHQDTLFTGPLPPAPKHGGVFGGIPLREHHREYRQVYEYCRIEGTVDFIFGGAAAFFDRCEIRSLRHSSGHAGYIAAASTPAEQEYGSMRNSRISLYNL</sequence>
<feature type="non-terminal residue" evidence="11">
    <location>
        <position position="1"/>
    </location>
</feature>
<evidence type="ECO:0000256" key="3">
    <source>
        <dbReference type="ARBA" id="ARBA00013229"/>
    </source>
</evidence>
<evidence type="ECO:0000256" key="8">
    <source>
        <dbReference type="RuleBase" id="RU000589"/>
    </source>
</evidence>
<name>A9U750_PHYPA</name>
<evidence type="ECO:0000256" key="9">
    <source>
        <dbReference type="SAM" id="MobiDB-lite"/>
    </source>
</evidence>
<comment type="similarity">
    <text evidence="2">Belongs to the pectinesterase family.</text>
</comment>
<feature type="compositionally biased region" description="Basic and acidic residues" evidence="9">
    <location>
        <begin position="1"/>
        <end position="18"/>
    </location>
</feature>
<accession>A9U750</accession>
<organism>
    <name type="scientific">Physcomitrium patens</name>
    <name type="common">Spreading-leaved earth moss</name>
    <name type="synonym">Physcomitrella patens</name>
    <dbReference type="NCBI Taxonomy" id="3218"/>
    <lineage>
        <taxon>Eukaryota</taxon>
        <taxon>Viridiplantae</taxon>
        <taxon>Streptophyta</taxon>
        <taxon>Embryophyta</taxon>
        <taxon>Bryophyta</taxon>
        <taxon>Bryophytina</taxon>
        <taxon>Bryopsida</taxon>
        <taxon>Funariidae</taxon>
        <taxon>Funariales</taxon>
        <taxon>Funariaceae</taxon>
        <taxon>Physcomitrium</taxon>
    </lineage>
</organism>
<dbReference type="InterPro" id="IPR000070">
    <property type="entry name" value="Pectinesterase_cat"/>
</dbReference>
<evidence type="ECO:0000313" key="11">
    <source>
        <dbReference type="EMBL" id="EDQ48502.1"/>
    </source>
</evidence>
<feature type="region of interest" description="Disordered" evidence="9">
    <location>
        <begin position="65"/>
        <end position="110"/>
    </location>
</feature>
<evidence type="ECO:0000256" key="2">
    <source>
        <dbReference type="ARBA" id="ARBA00008891"/>
    </source>
</evidence>
<dbReference type="GO" id="GO:0045490">
    <property type="term" value="P:pectin catabolic process"/>
    <property type="evidence" value="ECO:0007669"/>
    <property type="project" value="UniProtKB-UniRule"/>
</dbReference>
<dbReference type="SUPFAM" id="SSF51126">
    <property type="entry name" value="Pectin lyase-like"/>
    <property type="match status" value="1"/>
</dbReference>
<evidence type="ECO:0000256" key="6">
    <source>
        <dbReference type="ARBA" id="ARBA00047928"/>
    </source>
</evidence>
<feature type="domain" description="Pectinesterase catalytic" evidence="10">
    <location>
        <begin position="263"/>
        <end position="314"/>
    </location>
</feature>
<dbReference type="HOGENOM" id="CLU_1237789_0_0_1"/>
<dbReference type="AlphaFoldDB" id="A9U750"/>